<evidence type="ECO:0000313" key="7">
    <source>
        <dbReference type="EMBL" id="KAA9375505.1"/>
    </source>
</evidence>
<dbReference type="PANTHER" id="PTHR11432">
    <property type="entry name" value="NADH DEHYDROGENASE SUBUNIT 1"/>
    <property type="match status" value="1"/>
</dbReference>
<feature type="transmembrane region" description="Helical" evidence="6">
    <location>
        <begin position="274"/>
        <end position="297"/>
    </location>
</feature>
<organism evidence="7 8">
    <name type="scientific">Microbispora cellulosiformans</name>
    <dbReference type="NCBI Taxonomy" id="2614688"/>
    <lineage>
        <taxon>Bacteria</taxon>
        <taxon>Bacillati</taxon>
        <taxon>Actinomycetota</taxon>
        <taxon>Actinomycetes</taxon>
        <taxon>Streptosporangiales</taxon>
        <taxon>Streptosporangiaceae</taxon>
        <taxon>Microbispora</taxon>
    </lineage>
</organism>
<sequence>MPETLLPLAVLAVLAALAYGAAACHAVLVTGRVSALGAPLAEAARLLVQQRRRTTLPDLLLTRIGVWSLPVAAVLAAAVLPVVGGPLADPPVGVVWFNAMEVCVWGSVWLTGWGGNSVFPLAGGYRFVAQGLAYELPHMFALITAALGAGSLRVGEVAGAQRELWFAVWMPVALAVYLVSALAMAFWGPFGQPLGSDIAGGAAAELSGPDRLIFQAGRHVLLVVAAAGAVALFLGGGAGPVLPPWAWTPLKTAAVLAVLVWARHRLPAVRMDRFTQVSWLVLIPATLLQMLVVGIVVL</sequence>
<gene>
    <name evidence="7" type="ORF">F5972_27535</name>
</gene>
<dbReference type="RefSeq" id="WP_150937354.1">
    <property type="nucleotide sequence ID" value="NZ_VYTZ01000011.1"/>
</dbReference>
<evidence type="ECO:0000256" key="3">
    <source>
        <dbReference type="ARBA" id="ARBA00022989"/>
    </source>
</evidence>
<evidence type="ECO:0000313" key="8">
    <source>
        <dbReference type="Proteomes" id="UP000327011"/>
    </source>
</evidence>
<keyword evidence="5" id="KW-0520">NAD</keyword>
<dbReference type="PANTHER" id="PTHR11432:SF20">
    <property type="entry name" value="NADH-UBIQUINONE OXIDOREDUCTASE CHAIN 1"/>
    <property type="match status" value="1"/>
</dbReference>
<comment type="caution">
    <text evidence="7">The sequence shown here is derived from an EMBL/GenBank/DDBJ whole genome shotgun (WGS) entry which is preliminary data.</text>
</comment>
<accession>A0A5J5JYL9</accession>
<feature type="transmembrane region" description="Helical" evidence="6">
    <location>
        <begin position="220"/>
        <end position="239"/>
    </location>
</feature>
<reference evidence="7 8" key="1">
    <citation type="submission" date="2019-09" db="EMBL/GenBank/DDBJ databases">
        <title>Screening of Novel Bioactive Compounds from Soil-Associated.</title>
        <authorList>
            <person name="Gong X."/>
        </authorList>
    </citation>
    <scope>NUCLEOTIDE SEQUENCE [LARGE SCALE GENOMIC DNA]</scope>
    <source>
        <strain evidence="7 8">Gxj-6</strain>
    </source>
</reference>
<dbReference type="InterPro" id="IPR001694">
    <property type="entry name" value="NADH_UbQ_OxRdtase_su1/FPO"/>
</dbReference>
<comment type="subcellular location">
    <subcellularLocation>
        <location evidence="5">Cell membrane</location>
        <topology evidence="5">Multi-pass membrane protein</topology>
    </subcellularLocation>
    <subcellularLocation>
        <location evidence="1">Membrane</location>
        <topology evidence="1">Multi-pass membrane protein</topology>
    </subcellularLocation>
</comment>
<dbReference type="EMBL" id="VYTZ01000011">
    <property type="protein sequence ID" value="KAA9375505.1"/>
    <property type="molecule type" value="Genomic_DNA"/>
</dbReference>
<keyword evidence="8" id="KW-1185">Reference proteome</keyword>
<feature type="transmembrane region" description="Helical" evidence="6">
    <location>
        <begin position="95"/>
        <end position="119"/>
    </location>
</feature>
<keyword evidence="3 6" id="KW-1133">Transmembrane helix</keyword>
<evidence type="ECO:0000256" key="1">
    <source>
        <dbReference type="ARBA" id="ARBA00004141"/>
    </source>
</evidence>
<dbReference type="Pfam" id="PF00146">
    <property type="entry name" value="NADHdh"/>
    <property type="match status" value="1"/>
</dbReference>
<evidence type="ECO:0000256" key="4">
    <source>
        <dbReference type="ARBA" id="ARBA00023136"/>
    </source>
</evidence>
<keyword evidence="4 6" id="KW-0472">Membrane</keyword>
<proteinExistence type="inferred from homology"/>
<evidence type="ECO:0000256" key="2">
    <source>
        <dbReference type="ARBA" id="ARBA00022692"/>
    </source>
</evidence>
<feature type="transmembrane region" description="Helical" evidence="6">
    <location>
        <begin position="164"/>
        <end position="187"/>
    </location>
</feature>
<dbReference type="Proteomes" id="UP000327011">
    <property type="component" value="Unassembled WGS sequence"/>
</dbReference>
<comment type="similarity">
    <text evidence="5">Belongs to the complex I subunit 1 family.</text>
</comment>
<feature type="transmembrane region" description="Helical" evidence="6">
    <location>
        <begin position="60"/>
        <end position="83"/>
    </location>
</feature>
<dbReference type="GO" id="GO:0009060">
    <property type="term" value="P:aerobic respiration"/>
    <property type="evidence" value="ECO:0007669"/>
    <property type="project" value="TreeGrafter"/>
</dbReference>
<protein>
    <submittedName>
        <fullName evidence="7">NADH-quinone oxidoreductase subunit H</fullName>
    </submittedName>
</protein>
<dbReference type="GO" id="GO:0005886">
    <property type="term" value="C:plasma membrane"/>
    <property type="evidence" value="ECO:0007669"/>
    <property type="project" value="UniProtKB-SubCell"/>
</dbReference>
<dbReference type="GO" id="GO:0003954">
    <property type="term" value="F:NADH dehydrogenase activity"/>
    <property type="evidence" value="ECO:0007669"/>
    <property type="project" value="TreeGrafter"/>
</dbReference>
<evidence type="ECO:0000256" key="6">
    <source>
        <dbReference type="SAM" id="Phobius"/>
    </source>
</evidence>
<keyword evidence="2 5" id="KW-0812">Transmembrane</keyword>
<feature type="transmembrane region" description="Helical" evidence="6">
    <location>
        <begin position="131"/>
        <end position="152"/>
    </location>
</feature>
<name>A0A5J5JYL9_9ACTN</name>
<evidence type="ECO:0000256" key="5">
    <source>
        <dbReference type="RuleBase" id="RU000471"/>
    </source>
</evidence>
<dbReference type="AlphaFoldDB" id="A0A5J5JYL9"/>